<feature type="compositionally biased region" description="Gly residues" evidence="6">
    <location>
        <begin position="304"/>
        <end position="313"/>
    </location>
</feature>
<accession>A0A6P5J960</accession>
<feature type="compositionally biased region" description="Basic and acidic residues" evidence="6">
    <location>
        <begin position="432"/>
        <end position="443"/>
    </location>
</feature>
<dbReference type="PANTHER" id="PTHR31815:SF2">
    <property type="entry name" value="TRANSMEMBRANE PROTEIN 200C"/>
    <property type="match status" value="1"/>
</dbReference>
<dbReference type="CTD" id="645369"/>
<evidence type="ECO:0000256" key="4">
    <source>
        <dbReference type="ARBA" id="ARBA00022989"/>
    </source>
</evidence>
<feature type="region of interest" description="Disordered" evidence="6">
    <location>
        <begin position="81"/>
        <end position="134"/>
    </location>
</feature>
<keyword evidence="5 7" id="KW-0472">Membrane</keyword>
<feature type="transmembrane region" description="Helical" evidence="7">
    <location>
        <begin position="157"/>
        <end position="176"/>
    </location>
</feature>
<feature type="compositionally biased region" description="Low complexity" evidence="6">
    <location>
        <begin position="98"/>
        <end position="114"/>
    </location>
</feature>
<evidence type="ECO:0000256" key="3">
    <source>
        <dbReference type="ARBA" id="ARBA00022692"/>
    </source>
</evidence>
<dbReference type="Pfam" id="PF10177">
    <property type="entry name" value="DUF2371"/>
    <property type="match status" value="1"/>
</dbReference>
<evidence type="ECO:0000313" key="9">
    <source>
        <dbReference type="RefSeq" id="XP_020830660.1"/>
    </source>
</evidence>
<feature type="region of interest" description="Disordered" evidence="6">
    <location>
        <begin position="14"/>
        <end position="37"/>
    </location>
</feature>
<name>A0A6P5J960_PHACI</name>
<evidence type="ECO:0000256" key="5">
    <source>
        <dbReference type="ARBA" id="ARBA00023136"/>
    </source>
</evidence>
<dbReference type="GO" id="GO:0016020">
    <property type="term" value="C:membrane"/>
    <property type="evidence" value="ECO:0007669"/>
    <property type="project" value="UniProtKB-SubCell"/>
</dbReference>
<comment type="similarity">
    <text evidence="2">Belongs to the TMEM200 family.</text>
</comment>
<dbReference type="InParanoid" id="A0A6P5J960"/>
<feature type="compositionally biased region" description="Low complexity" evidence="6">
    <location>
        <begin position="553"/>
        <end position="571"/>
    </location>
</feature>
<dbReference type="PANTHER" id="PTHR31815">
    <property type="entry name" value="AGAP005329-PA"/>
    <property type="match status" value="1"/>
</dbReference>
<dbReference type="RefSeq" id="XP_020830660.1">
    <property type="nucleotide sequence ID" value="XM_020975001.1"/>
</dbReference>
<evidence type="ECO:0000256" key="1">
    <source>
        <dbReference type="ARBA" id="ARBA00004141"/>
    </source>
</evidence>
<feature type="region of interest" description="Disordered" evidence="6">
    <location>
        <begin position="553"/>
        <end position="635"/>
    </location>
</feature>
<feature type="compositionally biased region" description="Basic residues" evidence="6">
    <location>
        <begin position="25"/>
        <end position="36"/>
    </location>
</feature>
<keyword evidence="4 7" id="KW-1133">Transmembrane helix</keyword>
<keyword evidence="3 7" id="KW-0812">Transmembrane</keyword>
<evidence type="ECO:0000256" key="6">
    <source>
        <dbReference type="SAM" id="MobiDB-lite"/>
    </source>
</evidence>
<feature type="region of interest" description="Disordered" evidence="6">
    <location>
        <begin position="370"/>
        <end position="392"/>
    </location>
</feature>
<dbReference type="KEGG" id="pcw:110199964"/>
<dbReference type="GeneID" id="110199964"/>
<dbReference type="AlphaFoldDB" id="A0A6P5J960"/>
<gene>
    <name evidence="9" type="primary">TMEM200C</name>
</gene>
<feature type="compositionally biased region" description="Polar residues" evidence="6">
    <location>
        <begin position="124"/>
        <end position="134"/>
    </location>
</feature>
<organism evidence="8 9">
    <name type="scientific">Phascolarctos cinereus</name>
    <name type="common">Koala</name>
    <dbReference type="NCBI Taxonomy" id="38626"/>
    <lineage>
        <taxon>Eukaryota</taxon>
        <taxon>Metazoa</taxon>
        <taxon>Chordata</taxon>
        <taxon>Craniata</taxon>
        <taxon>Vertebrata</taxon>
        <taxon>Euteleostomi</taxon>
        <taxon>Mammalia</taxon>
        <taxon>Metatheria</taxon>
        <taxon>Diprotodontia</taxon>
        <taxon>Phascolarctidae</taxon>
        <taxon>Phascolarctos</taxon>
    </lineage>
</organism>
<proteinExistence type="inferred from homology"/>
<evidence type="ECO:0000256" key="2">
    <source>
        <dbReference type="ARBA" id="ARBA00005308"/>
    </source>
</evidence>
<evidence type="ECO:0000313" key="8">
    <source>
        <dbReference type="Proteomes" id="UP000515140"/>
    </source>
</evidence>
<feature type="region of interest" description="Disordered" evidence="6">
    <location>
        <begin position="410"/>
        <end position="443"/>
    </location>
</feature>
<feature type="region of interest" description="Disordered" evidence="6">
    <location>
        <begin position="300"/>
        <end position="330"/>
    </location>
</feature>
<feature type="region of interest" description="Disordered" evidence="6">
    <location>
        <begin position="456"/>
        <end position="476"/>
    </location>
</feature>
<dbReference type="InterPro" id="IPR018787">
    <property type="entry name" value="DUF2371_TMEM200"/>
</dbReference>
<protein>
    <submittedName>
        <fullName evidence="9">LOW QUALITY PROTEIN: transmembrane protein 200C</fullName>
    </submittedName>
</protein>
<evidence type="ECO:0000256" key="7">
    <source>
        <dbReference type="SAM" id="Phobius"/>
    </source>
</evidence>
<reference evidence="9" key="1">
    <citation type="submission" date="2025-08" db="UniProtKB">
        <authorList>
            <consortium name="RefSeq"/>
        </authorList>
    </citation>
    <scope>IDENTIFICATION</scope>
    <source>
        <tissue evidence="9">Spleen</tissue>
    </source>
</reference>
<feature type="transmembrane region" description="Helical" evidence="7">
    <location>
        <begin position="51"/>
        <end position="75"/>
    </location>
</feature>
<sequence>MIATGGLLRISARKQDPLRPQSQVPKRKRKAKKKRKNDVVVVKGKLKLCSISGLIALCGILVLLVGIAMAVVGYWPKASGTHREGAKQLSPGGSGYRAPATASSSARASSSNSSNKHPSRDHSGTPSLGSAESNSSSIFATKSTLPTRAAAPSSSSLFLFFTSVGFLFQLFSGYLHSDKLKVFGPLIMGIGIFLFICANAVLHENRDKKTKIINLRDLYSTVIDVHSLRAKDLAAAAAAAAAAASSSSATASGAPAASPLNGFISYVQSRGLEHKPGGGSPGDAYGAAAMLAKGSWHPPALGSGAAGGGGGARGPVSPPDLASSPRCPRESPSLAEAVYSIYRERSVLAGRRRAAAAAAAAVAAAAAAAAASSSSPTPCSPPESWGRQSTASSIVDSSLSAFALLPLQGDRDRVGDGDGDGEGASCSWQRPPGERGSQEIPRGEFELSLTDLSEGAGLCGRRRREPRESEDEEAAAVAAAALTVTTRGQGGRLPRTGKYLALRRQSTSGLLDCRRAASPEPSPTPSVTEVAVAVLAEACAATPLPLGASPPALAQATRRASQSSQSDQSSSNKGYTPLEEAGTSLESIIDTPASKPQDCAEDPTREESLQEGTGEGQQTVEQPRPVQRQFTKKEKLIMISRSHAIGMEDGELENTGL</sequence>
<comment type="subcellular location">
    <subcellularLocation>
        <location evidence="1">Membrane</location>
        <topology evidence="1">Multi-pass membrane protein</topology>
    </subcellularLocation>
</comment>
<dbReference type="FunCoup" id="A0A6P5J960">
    <property type="interactions" value="15"/>
</dbReference>
<feature type="transmembrane region" description="Helical" evidence="7">
    <location>
        <begin position="182"/>
        <end position="202"/>
    </location>
</feature>
<dbReference type="Proteomes" id="UP000515140">
    <property type="component" value="Unplaced"/>
</dbReference>
<keyword evidence="8" id="KW-1185">Reference proteome</keyword>